<proteinExistence type="predicted"/>
<accession>A0AAW2FC57</accession>
<keyword evidence="2" id="KW-1185">Reference proteome</keyword>
<evidence type="ECO:0000313" key="1">
    <source>
        <dbReference type="EMBL" id="KAL0113526.1"/>
    </source>
</evidence>
<name>A0AAW2FC57_9HYME</name>
<sequence length="122" mass="13959">MDLNHDHKSTGSTRIARSFAGHTFSRTYTPKTGISKISLLLQPLERFLRRRHGAHVPRESDGDHQAIVLLSNSANSRVTLHTRCVSAGVDVSDQVALSSRRLLRHHHLRMVHEKVHLQERYR</sequence>
<gene>
    <name evidence="1" type="ORF">PUN28_012587</name>
</gene>
<evidence type="ECO:0000313" key="2">
    <source>
        <dbReference type="Proteomes" id="UP001430953"/>
    </source>
</evidence>
<dbReference type="EMBL" id="JADYXP020000012">
    <property type="protein sequence ID" value="KAL0113526.1"/>
    <property type="molecule type" value="Genomic_DNA"/>
</dbReference>
<organism evidence="1 2">
    <name type="scientific">Cardiocondyla obscurior</name>
    <dbReference type="NCBI Taxonomy" id="286306"/>
    <lineage>
        <taxon>Eukaryota</taxon>
        <taxon>Metazoa</taxon>
        <taxon>Ecdysozoa</taxon>
        <taxon>Arthropoda</taxon>
        <taxon>Hexapoda</taxon>
        <taxon>Insecta</taxon>
        <taxon>Pterygota</taxon>
        <taxon>Neoptera</taxon>
        <taxon>Endopterygota</taxon>
        <taxon>Hymenoptera</taxon>
        <taxon>Apocrita</taxon>
        <taxon>Aculeata</taxon>
        <taxon>Formicoidea</taxon>
        <taxon>Formicidae</taxon>
        <taxon>Myrmicinae</taxon>
        <taxon>Cardiocondyla</taxon>
    </lineage>
</organism>
<dbReference type="Proteomes" id="UP001430953">
    <property type="component" value="Unassembled WGS sequence"/>
</dbReference>
<protein>
    <submittedName>
        <fullName evidence="1">Uncharacterized protein</fullName>
    </submittedName>
</protein>
<reference evidence="1 2" key="1">
    <citation type="submission" date="2023-03" db="EMBL/GenBank/DDBJ databases">
        <title>High recombination rates correlate with genetic variation in Cardiocondyla obscurior ants.</title>
        <authorList>
            <person name="Errbii M."/>
        </authorList>
    </citation>
    <scope>NUCLEOTIDE SEQUENCE [LARGE SCALE GENOMIC DNA]</scope>
    <source>
        <strain evidence="1">Alpha-2009</strain>
        <tissue evidence="1">Whole body</tissue>
    </source>
</reference>
<dbReference type="AlphaFoldDB" id="A0AAW2FC57"/>
<comment type="caution">
    <text evidence="1">The sequence shown here is derived from an EMBL/GenBank/DDBJ whole genome shotgun (WGS) entry which is preliminary data.</text>
</comment>